<sequence>MTRAGAALIGLGLLLGVASIGPARAEQLIVSISNTRITVTPNYAGGELVLFGSIEKDVDTPADRGVYDLVVTVSGPRADMVTRRKERTLGIWVNADSREFLMVPGYLAVFANKPLEAIAAPEVLRRQQLGLNNILLTQRVGPDYADVVPNDAFRSAFVRLRSERGLYREETSAVTFLTPTLFRTGIPLPAAVPIGNYKVEIKVFADGALVTKTESSFEIVKVGFEQFVASTARHDGLAYGLVTALMALLTGWMASVVFRRD</sequence>
<feature type="transmembrane region" description="Helical" evidence="1">
    <location>
        <begin position="237"/>
        <end position="258"/>
    </location>
</feature>
<dbReference type="Proteomes" id="UP000542353">
    <property type="component" value="Unassembled WGS sequence"/>
</dbReference>
<dbReference type="RefSeq" id="WP_184261736.1">
    <property type="nucleotide sequence ID" value="NZ_JACHIH010000037.1"/>
</dbReference>
<proteinExistence type="predicted"/>
<keyword evidence="1" id="KW-1133">Transmembrane helix</keyword>
<name>A0A7W7Z7I1_9BRAD</name>
<protein>
    <submittedName>
        <fullName evidence="2">Uncharacterized protein (TIGR02186 family)</fullName>
    </submittedName>
</protein>
<organism evidence="2 3">
    <name type="scientific">Rhodopseudomonas rhenobacensis</name>
    <dbReference type="NCBI Taxonomy" id="87461"/>
    <lineage>
        <taxon>Bacteria</taxon>
        <taxon>Pseudomonadati</taxon>
        <taxon>Pseudomonadota</taxon>
        <taxon>Alphaproteobacteria</taxon>
        <taxon>Hyphomicrobiales</taxon>
        <taxon>Nitrobacteraceae</taxon>
        <taxon>Rhodopseudomonas</taxon>
    </lineage>
</organism>
<dbReference type="Pfam" id="PF09608">
    <property type="entry name" value="Alph_Pro_TM"/>
    <property type="match status" value="1"/>
</dbReference>
<accession>A0A7W7Z7I1</accession>
<dbReference type="InterPro" id="IPR019088">
    <property type="entry name" value="CHP02186-rel_TM"/>
</dbReference>
<comment type="caution">
    <text evidence="2">The sequence shown here is derived from an EMBL/GenBank/DDBJ whole genome shotgun (WGS) entry which is preliminary data.</text>
</comment>
<reference evidence="2 3" key="1">
    <citation type="submission" date="2020-08" db="EMBL/GenBank/DDBJ databases">
        <title>Genomic Encyclopedia of Type Strains, Phase IV (KMG-IV): sequencing the most valuable type-strain genomes for metagenomic binning, comparative biology and taxonomic classification.</title>
        <authorList>
            <person name="Goeker M."/>
        </authorList>
    </citation>
    <scope>NUCLEOTIDE SEQUENCE [LARGE SCALE GENOMIC DNA]</scope>
    <source>
        <strain evidence="2 3">DSM 12706</strain>
    </source>
</reference>
<evidence type="ECO:0000313" key="3">
    <source>
        <dbReference type="Proteomes" id="UP000542353"/>
    </source>
</evidence>
<keyword evidence="1" id="KW-0472">Membrane</keyword>
<evidence type="ECO:0000313" key="2">
    <source>
        <dbReference type="EMBL" id="MBB5049465.1"/>
    </source>
</evidence>
<dbReference type="AlphaFoldDB" id="A0A7W7Z7I1"/>
<gene>
    <name evidence="2" type="ORF">HNR60_004243</name>
</gene>
<evidence type="ECO:0000256" key="1">
    <source>
        <dbReference type="SAM" id="Phobius"/>
    </source>
</evidence>
<keyword evidence="3" id="KW-1185">Reference proteome</keyword>
<keyword evidence="1" id="KW-0812">Transmembrane</keyword>
<dbReference type="EMBL" id="JACHIH010000037">
    <property type="protein sequence ID" value="MBB5049465.1"/>
    <property type="molecule type" value="Genomic_DNA"/>
</dbReference>
<dbReference type="NCBIfam" id="TIGR02186">
    <property type="entry name" value="alph_Pro_TM"/>
    <property type="match status" value="1"/>
</dbReference>